<accession>A0A814MST1</accession>
<keyword evidence="2 4" id="KW-0863">Zinc-finger</keyword>
<dbReference type="Proteomes" id="UP000663877">
    <property type="component" value="Unassembled WGS sequence"/>
</dbReference>
<dbReference type="AlphaFoldDB" id="A0A814MST1"/>
<sequence>MQRMHHASSGRYNFGFAEVNSQNPLVSFPRQISGDRVKILHQQTHDAIKIASEWDNDKSRNRNEQNLNPIIHLNVTCDRCSMSPIEGDRYKCLFCPDIDFCQSCKSVNKTNTNFNHLSNHPLLCIKNSNEYSQSVYVLNRNQLCHEKIQCNLCFTKPIIGIRYECSCGINLCEKCEFIGLHDQNHHRTKITTPK</sequence>
<name>A0A814MST1_9BILA</name>
<dbReference type="SMART" id="SM00291">
    <property type="entry name" value="ZnF_ZZ"/>
    <property type="match status" value="2"/>
</dbReference>
<evidence type="ECO:0000256" key="3">
    <source>
        <dbReference type="ARBA" id="ARBA00022833"/>
    </source>
</evidence>
<dbReference type="Proteomes" id="UP000663832">
    <property type="component" value="Unassembled WGS sequence"/>
</dbReference>
<evidence type="ECO:0000259" key="5">
    <source>
        <dbReference type="PROSITE" id="PS50135"/>
    </source>
</evidence>
<dbReference type="InterPro" id="IPR000433">
    <property type="entry name" value="Znf_ZZ"/>
</dbReference>
<organism evidence="7 8">
    <name type="scientific">Adineta steineri</name>
    <dbReference type="NCBI Taxonomy" id="433720"/>
    <lineage>
        <taxon>Eukaryota</taxon>
        <taxon>Metazoa</taxon>
        <taxon>Spiralia</taxon>
        <taxon>Gnathifera</taxon>
        <taxon>Rotifera</taxon>
        <taxon>Eurotatoria</taxon>
        <taxon>Bdelloidea</taxon>
        <taxon>Adinetida</taxon>
        <taxon>Adinetidae</taxon>
        <taxon>Adineta</taxon>
    </lineage>
</organism>
<evidence type="ECO:0000256" key="1">
    <source>
        <dbReference type="ARBA" id="ARBA00022723"/>
    </source>
</evidence>
<dbReference type="OrthoDB" id="441278at2759"/>
<dbReference type="GO" id="GO:0008270">
    <property type="term" value="F:zinc ion binding"/>
    <property type="evidence" value="ECO:0007669"/>
    <property type="project" value="UniProtKB-KW"/>
</dbReference>
<dbReference type="PANTHER" id="PTHR20930:SF0">
    <property type="entry name" value="PROTEIN ILRUN"/>
    <property type="match status" value="1"/>
</dbReference>
<dbReference type="EMBL" id="CAJNOI010000095">
    <property type="protein sequence ID" value="CAF1049768.1"/>
    <property type="molecule type" value="Genomic_DNA"/>
</dbReference>
<dbReference type="PANTHER" id="PTHR20930">
    <property type="entry name" value="OVARIAN CARCINOMA ANTIGEN CA125-RELATED"/>
    <property type="match status" value="1"/>
</dbReference>
<evidence type="ECO:0000313" key="6">
    <source>
        <dbReference type="EMBL" id="CAF1049768.1"/>
    </source>
</evidence>
<dbReference type="SUPFAM" id="SSF57850">
    <property type="entry name" value="RING/U-box"/>
    <property type="match status" value="2"/>
</dbReference>
<reference evidence="7" key="1">
    <citation type="submission" date="2021-02" db="EMBL/GenBank/DDBJ databases">
        <authorList>
            <person name="Nowell W R."/>
        </authorList>
    </citation>
    <scope>NUCLEOTIDE SEQUENCE</scope>
</reference>
<keyword evidence="1" id="KW-0479">Metal-binding</keyword>
<feature type="domain" description="ZZ-type" evidence="5">
    <location>
        <begin position="72"/>
        <end position="130"/>
    </location>
</feature>
<evidence type="ECO:0000313" key="8">
    <source>
        <dbReference type="Proteomes" id="UP000663832"/>
    </source>
</evidence>
<proteinExistence type="predicted"/>
<comment type="caution">
    <text evidence="7">The sequence shown here is derived from an EMBL/GenBank/DDBJ whole genome shotgun (WGS) entry which is preliminary data.</text>
</comment>
<keyword evidence="8" id="KW-1185">Reference proteome</keyword>
<keyword evidence="3" id="KW-0862">Zinc</keyword>
<dbReference type="EMBL" id="CAJNOM010000117">
    <property type="protein sequence ID" value="CAF1082049.1"/>
    <property type="molecule type" value="Genomic_DNA"/>
</dbReference>
<gene>
    <name evidence="6" type="ORF">BJG266_LOCUS18545</name>
    <name evidence="7" type="ORF">QVE165_LOCUS19280</name>
</gene>
<dbReference type="Pfam" id="PF00569">
    <property type="entry name" value="ZZ"/>
    <property type="match status" value="1"/>
</dbReference>
<evidence type="ECO:0000313" key="7">
    <source>
        <dbReference type="EMBL" id="CAF1082049.1"/>
    </source>
</evidence>
<evidence type="ECO:0000256" key="4">
    <source>
        <dbReference type="PROSITE-ProRule" id="PRU00228"/>
    </source>
</evidence>
<dbReference type="Gene3D" id="3.30.60.90">
    <property type="match status" value="2"/>
</dbReference>
<evidence type="ECO:0000256" key="2">
    <source>
        <dbReference type="ARBA" id="ARBA00022771"/>
    </source>
</evidence>
<dbReference type="InterPro" id="IPR043145">
    <property type="entry name" value="Znf_ZZ_sf"/>
</dbReference>
<dbReference type="PROSITE" id="PS01357">
    <property type="entry name" value="ZF_ZZ_1"/>
    <property type="match status" value="1"/>
</dbReference>
<protein>
    <recommendedName>
        <fullName evidence="5">ZZ-type domain-containing protein</fullName>
    </recommendedName>
</protein>
<dbReference type="PROSITE" id="PS50135">
    <property type="entry name" value="ZF_ZZ_2"/>
    <property type="match status" value="1"/>
</dbReference>